<dbReference type="Gene3D" id="2.30.30.40">
    <property type="entry name" value="SH3 Domains"/>
    <property type="match status" value="1"/>
</dbReference>
<evidence type="ECO:0000259" key="1">
    <source>
        <dbReference type="PROSITE" id="PS50851"/>
    </source>
</evidence>
<dbReference type="GO" id="GO:0007165">
    <property type="term" value="P:signal transduction"/>
    <property type="evidence" value="ECO:0007669"/>
    <property type="project" value="InterPro"/>
</dbReference>
<comment type="caution">
    <text evidence="2">The sequence shown here is derived from an EMBL/GenBank/DDBJ whole genome shotgun (WGS) entry which is preliminary data.</text>
</comment>
<name>A0A2W5DXK5_9BURK</name>
<sequence length="872" mass="94515">MNKVWHKGLPFSAGVAPYLRRMALVDEHREALLRLQGVWDSLALLGQMSGAATDIAETRSAFQALTGTLLDSLARRLLANATERMNGKARVAIDILVRNLFERTADVGFLASDGPLCAHAALPVDSPEHAASRVELEARFRDYVAKYSVYDDIVVLSPQGQVLARLDSAVETPSCHEAWIQQALQSTDPYVERFGPTELLGGRTGLIYATTIKTPQGVAGLLCLSFRLGNEMDGVFRKLLGDDRRAVICLLDADDHVLQTSDAWQVPIGAQLQAAGERLLFAGREYLSVAASASGYEGYMGPPGWKARVLMPLEWAFDDEDTGALSEQLRQLSTALDTRKLFDAELRGIPLEARRIQRNLSRSLWNGKLRSRAQAQASSGSASFAVTLLNEVQRTGEQLRLVFEQAIGNLQHSALAAVFDSALFQAQLAIDIMDRNLYERANDCRWWALDTRLQRALAAQARPAGDPERSRAAAEAQAVLQRINSLYTVYSLLLVFDLSGRVIAVSDPAQARHVGQQLDASWVNAALALRDRERYVVSRHETCGLYAPPAGAMHGEADRPTYVYATALQHEGQVVGGIAIVFDGEPQFGAMLRDALPPPRDGASADADDRAIGLFVTRDGRVVASTHERWPVGAVAPLKAEQLNIAAGGSLQCELELDGSVYAVGASLSGGYREYRRGQTPSPEDVIAIVLLPLGTRLDEPDAGDVRQFAPPQPRSGDKSFDVASFSISGQWLGLPAGYLLEALEQPRITALPNAPRALVGMLQYGQQMLPVLDLGLAMFGVGCPPEDSPVIICRNERGQGLALRVEELGPVFSINESQALPSPTRNGRERLVRGSPETPGAMLTLIAMEDLWAQIGVTAPSGDTLELLGQD</sequence>
<accession>A0A2W5DXK5</accession>
<feature type="domain" description="CheW-like" evidence="1">
    <location>
        <begin position="720"/>
        <end position="858"/>
    </location>
</feature>
<dbReference type="EMBL" id="QFOD01000001">
    <property type="protein sequence ID" value="PZP36651.1"/>
    <property type="molecule type" value="Genomic_DNA"/>
</dbReference>
<dbReference type="PROSITE" id="PS50851">
    <property type="entry name" value="CHEW"/>
    <property type="match status" value="1"/>
</dbReference>
<protein>
    <submittedName>
        <fullName evidence="2">Chemotaxis protein CheW</fullName>
    </submittedName>
</protein>
<reference evidence="2 3" key="1">
    <citation type="submission" date="2017-08" db="EMBL/GenBank/DDBJ databases">
        <title>Infants hospitalized years apart are colonized by the same room-sourced microbial strains.</title>
        <authorList>
            <person name="Brooks B."/>
            <person name="Olm M.R."/>
            <person name="Firek B.A."/>
            <person name="Baker R."/>
            <person name="Thomas B.C."/>
            <person name="Morowitz M.J."/>
            <person name="Banfield J.F."/>
        </authorList>
    </citation>
    <scope>NUCLEOTIDE SEQUENCE [LARGE SCALE GENOMIC DNA]</scope>
    <source>
        <strain evidence="2">S2_012_000_R2_81</strain>
    </source>
</reference>
<evidence type="ECO:0000313" key="3">
    <source>
        <dbReference type="Proteomes" id="UP000249633"/>
    </source>
</evidence>
<dbReference type="Gene3D" id="3.30.450.20">
    <property type="entry name" value="PAS domain"/>
    <property type="match status" value="1"/>
</dbReference>
<dbReference type="SMART" id="SM00260">
    <property type="entry name" value="CheW"/>
    <property type="match status" value="1"/>
</dbReference>
<dbReference type="Gene3D" id="2.40.50.180">
    <property type="entry name" value="CheA-289, Domain 4"/>
    <property type="match status" value="1"/>
</dbReference>
<gene>
    <name evidence="2" type="ORF">DI603_01435</name>
</gene>
<dbReference type="InterPro" id="IPR002545">
    <property type="entry name" value="CheW-lke_dom"/>
</dbReference>
<dbReference type="Proteomes" id="UP000249633">
    <property type="component" value="Unassembled WGS sequence"/>
</dbReference>
<organism evidence="2 3">
    <name type="scientific">Roseateles depolymerans</name>
    <dbReference type="NCBI Taxonomy" id="76731"/>
    <lineage>
        <taxon>Bacteria</taxon>
        <taxon>Pseudomonadati</taxon>
        <taxon>Pseudomonadota</taxon>
        <taxon>Betaproteobacteria</taxon>
        <taxon>Burkholderiales</taxon>
        <taxon>Sphaerotilaceae</taxon>
        <taxon>Roseateles</taxon>
    </lineage>
</organism>
<dbReference type="AlphaFoldDB" id="A0A2W5DXK5"/>
<dbReference type="Pfam" id="PF01584">
    <property type="entry name" value="CheW"/>
    <property type="match status" value="1"/>
</dbReference>
<dbReference type="GO" id="GO:0006935">
    <property type="term" value="P:chemotaxis"/>
    <property type="evidence" value="ECO:0007669"/>
    <property type="project" value="InterPro"/>
</dbReference>
<dbReference type="SUPFAM" id="SSF50341">
    <property type="entry name" value="CheW-like"/>
    <property type="match status" value="1"/>
</dbReference>
<evidence type="ECO:0000313" key="2">
    <source>
        <dbReference type="EMBL" id="PZP36651.1"/>
    </source>
</evidence>
<proteinExistence type="predicted"/>
<dbReference type="InterPro" id="IPR036061">
    <property type="entry name" value="CheW-like_dom_sf"/>
</dbReference>